<evidence type="ECO:0000313" key="2">
    <source>
        <dbReference type="EMBL" id="RKR02425.1"/>
    </source>
</evidence>
<dbReference type="Proteomes" id="UP000281975">
    <property type="component" value="Unassembled WGS sequence"/>
</dbReference>
<dbReference type="AlphaFoldDB" id="A0A420WV57"/>
<dbReference type="EMBL" id="RBIN01000006">
    <property type="protein sequence ID" value="RKR02425.1"/>
    <property type="molecule type" value="Genomic_DNA"/>
</dbReference>
<gene>
    <name evidence="2" type="ORF">C7446_2139</name>
</gene>
<evidence type="ECO:0000256" key="1">
    <source>
        <dbReference type="SAM" id="MobiDB-lite"/>
    </source>
</evidence>
<dbReference type="PANTHER" id="PTHR41729">
    <property type="entry name" value="GLUTAMYL-TRNA SYNTHETASE"/>
    <property type="match status" value="1"/>
</dbReference>
<name>A0A420WV57_9GAMM</name>
<protein>
    <submittedName>
        <fullName evidence="2">Uncharacterized protein DUF4202</fullName>
    </submittedName>
</protein>
<reference evidence="2 3" key="1">
    <citation type="submission" date="2018-10" db="EMBL/GenBank/DDBJ databases">
        <title>Genomic Encyclopedia of Type Strains, Phase IV (KMG-IV): sequencing the most valuable type-strain genomes for metagenomic binning, comparative biology and taxonomic classification.</title>
        <authorList>
            <person name="Goeker M."/>
        </authorList>
    </citation>
    <scope>NUCLEOTIDE SEQUENCE [LARGE SCALE GENOMIC DNA]</scope>
    <source>
        <strain evidence="2 3">DSM 23229</strain>
    </source>
</reference>
<dbReference type="OrthoDB" id="9799165at2"/>
<dbReference type="Pfam" id="PF13875">
    <property type="entry name" value="DUF4202"/>
    <property type="match status" value="1"/>
</dbReference>
<dbReference type="PANTHER" id="PTHR41729:SF1">
    <property type="entry name" value="GLUTAMYL-TRNA SYNTHETASE"/>
    <property type="match status" value="1"/>
</dbReference>
<keyword evidence="3" id="KW-1185">Reference proteome</keyword>
<feature type="region of interest" description="Disordered" evidence="1">
    <location>
        <begin position="1"/>
        <end position="34"/>
    </location>
</feature>
<dbReference type="InterPro" id="IPR025255">
    <property type="entry name" value="DUF4202"/>
</dbReference>
<comment type="caution">
    <text evidence="2">The sequence shown here is derived from an EMBL/GenBank/DDBJ whole genome shotgun (WGS) entry which is preliminary data.</text>
</comment>
<feature type="compositionally biased region" description="Basic and acidic residues" evidence="1">
    <location>
        <begin position="1"/>
        <end position="27"/>
    </location>
</feature>
<dbReference type="RefSeq" id="WP_121173083.1">
    <property type="nucleotide sequence ID" value="NZ_RBIN01000006.1"/>
</dbReference>
<organism evidence="2 3">
    <name type="scientific">Kushneria sinocarnis</name>
    <dbReference type="NCBI Taxonomy" id="595502"/>
    <lineage>
        <taxon>Bacteria</taxon>
        <taxon>Pseudomonadati</taxon>
        <taxon>Pseudomonadota</taxon>
        <taxon>Gammaproteobacteria</taxon>
        <taxon>Oceanospirillales</taxon>
        <taxon>Halomonadaceae</taxon>
        <taxon>Kushneria</taxon>
    </lineage>
</organism>
<evidence type="ECO:0000313" key="3">
    <source>
        <dbReference type="Proteomes" id="UP000281975"/>
    </source>
</evidence>
<sequence length="201" mass="23632">MIDNDDRFRTAMDRLDREHADDPRTVEDEQGEPVPHELLYARRMSAWLERVRPDAPDYLRLAIRAQHLRRWEIPRNGYPMDRPGYHAWRTELKQRQAGLARDVLLECGYERDTAERVAALVRKEDLRHDADTRALEDTACLVFLQYEFEAFAAKHEDERVVTILRRTWRKMSEQGHQLAAEIAMTGRPRALVEQALAAESR</sequence>
<proteinExistence type="predicted"/>
<accession>A0A420WV57</accession>